<protein>
    <submittedName>
        <fullName evidence="1">Uncharacterized protein</fullName>
    </submittedName>
</protein>
<evidence type="ECO:0000313" key="1">
    <source>
        <dbReference type="EMBL" id="KOS47193.1"/>
    </source>
</evidence>
<evidence type="ECO:0000313" key="2">
    <source>
        <dbReference type="Proteomes" id="UP000037696"/>
    </source>
</evidence>
<sequence length="128" mass="14675">MLPRWKASLLFALDITPTNSSFSSYVTLGLWFLISELRVNEPKPLETGLLQGTQSIVSRQQTIWQVDFSWACGISMAEYRMMLLRDLLDDFILAVEVVHTVWSKRAYQPFIISTTQNTSVPLSSFHFV</sequence>
<keyword evidence="2" id="KW-1185">Reference proteome</keyword>
<reference evidence="1 2" key="1">
    <citation type="submission" date="2015-08" db="EMBL/GenBank/DDBJ databases">
        <title>Genome sequencing of Penicillium nordicum.</title>
        <authorList>
            <person name="Nguyen H.D."/>
            <person name="Seifert K.A."/>
        </authorList>
    </citation>
    <scope>NUCLEOTIDE SEQUENCE [LARGE SCALE GENOMIC DNA]</scope>
    <source>
        <strain evidence="1 2">DAOMC 185683</strain>
    </source>
</reference>
<accession>A0A0M9WJH5</accession>
<dbReference type="EMBL" id="LHQQ01000019">
    <property type="protein sequence ID" value="KOS47193.1"/>
    <property type="molecule type" value="Genomic_DNA"/>
</dbReference>
<dbReference type="AlphaFoldDB" id="A0A0M9WJH5"/>
<proteinExistence type="predicted"/>
<gene>
    <name evidence="1" type="ORF">ACN38_g1827</name>
</gene>
<name>A0A0M9WJH5_9EURO</name>
<organism evidence="1 2">
    <name type="scientific">Penicillium nordicum</name>
    <dbReference type="NCBI Taxonomy" id="229535"/>
    <lineage>
        <taxon>Eukaryota</taxon>
        <taxon>Fungi</taxon>
        <taxon>Dikarya</taxon>
        <taxon>Ascomycota</taxon>
        <taxon>Pezizomycotina</taxon>
        <taxon>Eurotiomycetes</taxon>
        <taxon>Eurotiomycetidae</taxon>
        <taxon>Eurotiales</taxon>
        <taxon>Aspergillaceae</taxon>
        <taxon>Penicillium</taxon>
    </lineage>
</organism>
<dbReference type="Proteomes" id="UP000037696">
    <property type="component" value="Unassembled WGS sequence"/>
</dbReference>
<comment type="caution">
    <text evidence="1">The sequence shown here is derived from an EMBL/GenBank/DDBJ whole genome shotgun (WGS) entry which is preliminary data.</text>
</comment>